<proteinExistence type="inferred from homology"/>
<evidence type="ECO:0000259" key="2">
    <source>
        <dbReference type="Pfam" id="PF03435"/>
    </source>
</evidence>
<keyword evidence="4" id="KW-1185">Reference proteome</keyword>
<feature type="domain" description="Saccharopine dehydrogenase NADP binding" evidence="2">
    <location>
        <begin position="10"/>
        <end position="138"/>
    </location>
</feature>
<gene>
    <name evidence="3" type="ORF">K402DRAFT_389188</name>
</gene>
<comment type="similarity">
    <text evidence="1">Belongs to the saccharopine dehydrogenase family.</text>
</comment>
<dbReference type="InterPro" id="IPR036291">
    <property type="entry name" value="NAD(P)-bd_dom_sf"/>
</dbReference>
<dbReference type="InterPro" id="IPR051276">
    <property type="entry name" value="Saccharopine_DH-like_oxidrdct"/>
</dbReference>
<name>A0A6G1HD47_9PEZI</name>
<dbReference type="Proteomes" id="UP000800041">
    <property type="component" value="Unassembled WGS sequence"/>
</dbReference>
<protein>
    <recommendedName>
        <fullName evidence="2">Saccharopine dehydrogenase NADP binding domain-containing protein</fullName>
    </recommendedName>
</protein>
<dbReference type="Pfam" id="PF03435">
    <property type="entry name" value="Sacchrp_dh_NADP"/>
    <property type="match status" value="1"/>
</dbReference>
<dbReference type="GO" id="GO:0009247">
    <property type="term" value="P:glycolipid biosynthetic process"/>
    <property type="evidence" value="ECO:0007669"/>
    <property type="project" value="TreeGrafter"/>
</dbReference>
<dbReference type="InterPro" id="IPR005097">
    <property type="entry name" value="Sacchrp_dh_NADP-bd"/>
</dbReference>
<dbReference type="GO" id="GO:0005739">
    <property type="term" value="C:mitochondrion"/>
    <property type="evidence" value="ECO:0007669"/>
    <property type="project" value="TreeGrafter"/>
</dbReference>
<dbReference type="GO" id="GO:0005811">
    <property type="term" value="C:lipid droplet"/>
    <property type="evidence" value="ECO:0007669"/>
    <property type="project" value="TreeGrafter"/>
</dbReference>
<accession>A0A6G1HD47</accession>
<dbReference type="SUPFAM" id="SSF51735">
    <property type="entry name" value="NAD(P)-binding Rossmann-fold domains"/>
    <property type="match status" value="1"/>
</dbReference>
<sequence length="410" mass="44762">MSSERQYELVLFGASGYTGKLTAEHIVKYLPTDLKWALAGRSEQKLSALRDALKAINPDRKEPGIEVAELSKPDLDALAKKTKLIITTVGPYHMYGTVCFEACAENGTHYVDCTGEVPWVKDMIDKFHEKAKSTGAIMIPECGIESAPPDLQAYILAKYVRKQLNVGITDTINSIFEISGSVSGGTLLTVLTIMDSYPLSTLAASMKPYALSPIPGPTLPSPFSLLSKIIGVRSVPDLGMLTTSPTGSTDITIVNRSWGLLDGGNLYGHKFNFHEFFRVRNWFQGLLMHFSLSFGMLALMAPPVRWAVKKLVTQPGFGPSEENSKNDFIHYKAIAKTDSEPVRRAEATLKYHGGMYYLTGVLIAEAAMVILRGKSPAHELGGGVLTPATLGEEFVERLDKVGVNTSVRML</sequence>
<evidence type="ECO:0000256" key="1">
    <source>
        <dbReference type="ARBA" id="ARBA00038048"/>
    </source>
</evidence>
<dbReference type="Gene3D" id="3.40.50.720">
    <property type="entry name" value="NAD(P)-binding Rossmann-like Domain"/>
    <property type="match status" value="1"/>
</dbReference>
<dbReference type="GO" id="GO:0005886">
    <property type="term" value="C:plasma membrane"/>
    <property type="evidence" value="ECO:0007669"/>
    <property type="project" value="TreeGrafter"/>
</dbReference>
<evidence type="ECO:0000313" key="4">
    <source>
        <dbReference type="Proteomes" id="UP000800041"/>
    </source>
</evidence>
<dbReference type="OrthoDB" id="10268090at2759"/>
<dbReference type="AlphaFoldDB" id="A0A6G1HD47"/>
<dbReference type="PANTHER" id="PTHR12286:SF5">
    <property type="entry name" value="SACCHAROPINE DEHYDROGENASE-LIKE OXIDOREDUCTASE"/>
    <property type="match status" value="1"/>
</dbReference>
<dbReference type="EMBL" id="ML977140">
    <property type="protein sequence ID" value="KAF1990987.1"/>
    <property type="molecule type" value="Genomic_DNA"/>
</dbReference>
<dbReference type="PANTHER" id="PTHR12286">
    <property type="entry name" value="SACCHAROPINE DEHYDROGENASE-LIKE OXIDOREDUCTASE"/>
    <property type="match status" value="1"/>
</dbReference>
<reference evidence="3" key="1">
    <citation type="journal article" date="2020" name="Stud. Mycol.">
        <title>101 Dothideomycetes genomes: a test case for predicting lifestyles and emergence of pathogens.</title>
        <authorList>
            <person name="Haridas S."/>
            <person name="Albert R."/>
            <person name="Binder M."/>
            <person name="Bloem J."/>
            <person name="Labutti K."/>
            <person name="Salamov A."/>
            <person name="Andreopoulos B."/>
            <person name="Baker S."/>
            <person name="Barry K."/>
            <person name="Bills G."/>
            <person name="Bluhm B."/>
            <person name="Cannon C."/>
            <person name="Castanera R."/>
            <person name="Culley D."/>
            <person name="Daum C."/>
            <person name="Ezra D."/>
            <person name="Gonzalez J."/>
            <person name="Henrissat B."/>
            <person name="Kuo A."/>
            <person name="Liang C."/>
            <person name="Lipzen A."/>
            <person name="Lutzoni F."/>
            <person name="Magnuson J."/>
            <person name="Mondo S."/>
            <person name="Nolan M."/>
            <person name="Ohm R."/>
            <person name="Pangilinan J."/>
            <person name="Park H.-J."/>
            <person name="Ramirez L."/>
            <person name="Alfaro M."/>
            <person name="Sun H."/>
            <person name="Tritt A."/>
            <person name="Yoshinaga Y."/>
            <person name="Zwiers L.-H."/>
            <person name="Turgeon B."/>
            <person name="Goodwin S."/>
            <person name="Spatafora J."/>
            <person name="Crous P."/>
            <person name="Grigoriev I."/>
        </authorList>
    </citation>
    <scope>NUCLEOTIDE SEQUENCE</scope>
    <source>
        <strain evidence="3">CBS 113979</strain>
    </source>
</reference>
<evidence type="ECO:0000313" key="3">
    <source>
        <dbReference type="EMBL" id="KAF1990987.1"/>
    </source>
</evidence>
<organism evidence="3 4">
    <name type="scientific">Aulographum hederae CBS 113979</name>
    <dbReference type="NCBI Taxonomy" id="1176131"/>
    <lineage>
        <taxon>Eukaryota</taxon>
        <taxon>Fungi</taxon>
        <taxon>Dikarya</taxon>
        <taxon>Ascomycota</taxon>
        <taxon>Pezizomycotina</taxon>
        <taxon>Dothideomycetes</taxon>
        <taxon>Pleosporomycetidae</taxon>
        <taxon>Aulographales</taxon>
        <taxon>Aulographaceae</taxon>
    </lineage>
</organism>